<name>A0A2N7UCL5_9GAMM</name>
<reference evidence="5 6" key="1">
    <citation type="submission" date="2018-01" db="EMBL/GenBank/DDBJ databases">
        <title>Halomonas endophytica sp. nov., isolated from storage liquid in the stems of Populus euphratica.</title>
        <authorList>
            <person name="Chen C."/>
        </authorList>
    </citation>
    <scope>NUCLEOTIDE SEQUENCE [LARGE SCALE GENOMIC DNA]</scope>
    <source>
        <strain evidence="5 6">BZ-SZ-XJ27</strain>
    </source>
</reference>
<comment type="pathway">
    <text evidence="2">Organic acid metabolism; glycolate biosynthesis; glycolate from 2-phosphoglycolate: step 1/1.</text>
</comment>
<dbReference type="EC" id="3.1.3.18" evidence="4"/>
<evidence type="ECO:0000256" key="3">
    <source>
        <dbReference type="ARBA" id="ARBA00006171"/>
    </source>
</evidence>
<gene>
    <name evidence="5" type="ORF">C1H70_15255</name>
</gene>
<dbReference type="EMBL" id="PNRG01000033">
    <property type="protein sequence ID" value="PMR78131.1"/>
    <property type="molecule type" value="Genomic_DNA"/>
</dbReference>
<accession>A0A2N7UCL5</accession>
<comment type="similarity">
    <text evidence="3">Belongs to the HAD-like hydrolase superfamily. CbbY/CbbZ/Gph/YieH family.</text>
</comment>
<evidence type="ECO:0000256" key="4">
    <source>
        <dbReference type="ARBA" id="ARBA00013078"/>
    </source>
</evidence>
<dbReference type="SFLD" id="SFLDG01129">
    <property type="entry name" value="C1.5:_HAD__Beta-PGM__Phosphata"/>
    <property type="match status" value="1"/>
</dbReference>
<keyword evidence="6" id="KW-1185">Reference proteome</keyword>
<dbReference type="PANTHER" id="PTHR43434:SF1">
    <property type="entry name" value="PHOSPHOGLYCOLATE PHOSPHATASE"/>
    <property type="match status" value="1"/>
</dbReference>
<dbReference type="InterPro" id="IPR036412">
    <property type="entry name" value="HAD-like_sf"/>
</dbReference>
<dbReference type="Pfam" id="PF00702">
    <property type="entry name" value="Hydrolase"/>
    <property type="match status" value="1"/>
</dbReference>
<dbReference type="SUPFAM" id="SSF56784">
    <property type="entry name" value="HAD-like"/>
    <property type="match status" value="1"/>
</dbReference>
<protein>
    <recommendedName>
        <fullName evidence="4">phosphoglycolate phosphatase</fullName>
        <ecNumber evidence="4">3.1.3.18</ecNumber>
    </recommendedName>
</protein>
<comment type="catalytic activity">
    <reaction evidence="1">
        <text>2-phosphoglycolate + H2O = glycolate + phosphate</text>
        <dbReference type="Rhea" id="RHEA:14369"/>
        <dbReference type="ChEBI" id="CHEBI:15377"/>
        <dbReference type="ChEBI" id="CHEBI:29805"/>
        <dbReference type="ChEBI" id="CHEBI:43474"/>
        <dbReference type="ChEBI" id="CHEBI:58033"/>
        <dbReference type="EC" id="3.1.3.18"/>
    </reaction>
</comment>
<organism evidence="5 6">
    <name type="scientific">Halomonas urumqiensis</name>
    <dbReference type="NCBI Taxonomy" id="1684789"/>
    <lineage>
        <taxon>Bacteria</taxon>
        <taxon>Pseudomonadati</taxon>
        <taxon>Pseudomonadota</taxon>
        <taxon>Gammaproteobacteria</taxon>
        <taxon>Oceanospirillales</taxon>
        <taxon>Halomonadaceae</taxon>
        <taxon>Halomonas</taxon>
    </lineage>
</organism>
<proteinExistence type="inferred from homology"/>
<evidence type="ECO:0000256" key="2">
    <source>
        <dbReference type="ARBA" id="ARBA00004818"/>
    </source>
</evidence>
<dbReference type="InterPro" id="IPR050155">
    <property type="entry name" value="HAD-like_hydrolase_sf"/>
</dbReference>
<dbReference type="PANTHER" id="PTHR43434">
    <property type="entry name" value="PHOSPHOGLYCOLATE PHOSPHATASE"/>
    <property type="match status" value="1"/>
</dbReference>
<evidence type="ECO:0000313" key="5">
    <source>
        <dbReference type="EMBL" id="PMR78131.1"/>
    </source>
</evidence>
<comment type="caution">
    <text evidence="5">The sequence shown here is derived from an EMBL/GenBank/DDBJ whole genome shotgun (WGS) entry which is preliminary data.</text>
</comment>
<dbReference type="GO" id="GO:0006281">
    <property type="term" value="P:DNA repair"/>
    <property type="evidence" value="ECO:0007669"/>
    <property type="project" value="TreeGrafter"/>
</dbReference>
<dbReference type="RefSeq" id="WP_102589196.1">
    <property type="nucleotide sequence ID" value="NZ_BNAE01000001.1"/>
</dbReference>
<evidence type="ECO:0000256" key="1">
    <source>
        <dbReference type="ARBA" id="ARBA00000830"/>
    </source>
</evidence>
<dbReference type="SFLD" id="SFLDS00003">
    <property type="entry name" value="Haloacid_Dehalogenase"/>
    <property type="match status" value="1"/>
</dbReference>
<dbReference type="Gene3D" id="1.10.150.240">
    <property type="entry name" value="Putative phosphatase, domain 2"/>
    <property type="match status" value="1"/>
</dbReference>
<dbReference type="OrthoDB" id="9782449at2"/>
<dbReference type="GO" id="GO:0008967">
    <property type="term" value="F:phosphoglycolate phosphatase activity"/>
    <property type="evidence" value="ECO:0007669"/>
    <property type="project" value="UniProtKB-EC"/>
</dbReference>
<dbReference type="InterPro" id="IPR023198">
    <property type="entry name" value="PGP-like_dom2"/>
</dbReference>
<dbReference type="GO" id="GO:0005829">
    <property type="term" value="C:cytosol"/>
    <property type="evidence" value="ECO:0007669"/>
    <property type="project" value="TreeGrafter"/>
</dbReference>
<dbReference type="InterPro" id="IPR023214">
    <property type="entry name" value="HAD_sf"/>
</dbReference>
<dbReference type="Gene3D" id="3.40.50.1000">
    <property type="entry name" value="HAD superfamily/HAD-like"/>
    <property type="match status" value="1"/>
</dbReference>
<keyword evidence="5" id="KW-0378">Hydrolase</keyword>
<evidence type="ECO:0000313" key="6">
    <source>
        <dbReference type="Proteomes" id="UP000235547"/>
    </source>
</evidence>
<dbReference type="CDD" id="cd01427">
    <property type="entry name" value="HAD_like"/>
    <property type="match status" value="1"/>
</dbReference>
<dbReference type="AlphaFoldDB" id="A0A2N7UCL5"/>
<sequence>MKHSITTYATLVFDCDGVVLDSNTVKSEAFYQAALPYGDTAAQALVDHHVANGGVSRYMKFAHFLERIVPQHAANCAGPDLETLLENYAGEVRQGLMTCQFAPGLRKLREHTPHARWLIVSGGDQAELREVFAKRGLAELFDGGILGSPDTKDEILARELAHGTIQQPALFLGDSKYDYQAASAAGLDFVFLSGWSEVIDWSSWVKNARLNSVPSIAALLKEREKE</sequence>
<dbReference type="Proteomes" id="UP000235547">
    <property type="component" value="Unassembled WGS sequence"/>
</dbReference>